<reference evidence="2" key="1">
    <citation type="journal article" date="2014" name="Int. J. Syst. Evol. Microbiol.">
        <title>Complete genome sequence of Corynebacterium casei LMG S-19264T (=DSM 44701T), isolated from a smear-ripened cheese.</title>
        <authorList>
            <consortium name="US DOE Joint Genome Institute (JGI-PGF)"/>
            <person name="Walter F."/>
            <person name="Albersmeier A."/>
            <person name="Kalinowski J."/>
            <person name="Ruckert C."/>
        </authorList>
    </citation>
    <scope>NUCLEOTIDE SEQUENCE</scope>
    <source>
        <strain evidence="2">CGMCC 1.12360</strain>
    </source>
</reference>
<accession>A0A8J2XFA8</accession>
<organism evidence="2 3">
    <name type="scientific">Compostibacillus humi</name>
    <dbReference type="NCBI Taxonomy" id="1245525"/>
    <lineage>
        <taxon>Bacteria</taxon>
        <taxon>Bacillati</taxon>
        <taxon>Bacillota</taxon>
        <taxon>Bacilli</taxon>
        <taxon>Bacillales</taxon>
        <taxon>Bacillaceae</taxon>
        <taxon>Compostibacillus</taxon>
    </lineage>
</organism>
<dbReference type="AlphaFoldDB" id="A0A8J2XFA8"/>
<feature type="domain" description="NERD" evidence="1">
    <location>
        <begin position="40"/>
        <end position="156"/>
    </location>
</feature>
<evidence type="ECO:0000313" key="3">
    <source>
        <dbReference type="Proteomes" id="UP000602050"/>
    </source>
</evidence>
<protein>
    <recommendedName>
        <fullName evidence="1">NERD domain-containing protein</fullName>
    </recommendedName>
</protein>
<dbReference type="RefSeq" id="WP_188392230.1">
    <property type="nucleotide sequence ID" value="NZ_BMEV01000034.1"/>
</dbReference>
<evidence type="ECO:0000313" key="2">
    <source>
        <dbReference type="EMBL" id="GFZ78137.1"/>
    </source>
</evidence>
<dbReference type="Proteomes" id="UP000602050">
    <property type="component" value="Unassembled WGS sequence"/>
</dbReference>
<keyword evidence="3" id="KW-1185">Reference proteome</keyword>
<dbReference type="EMBL" id="BMEV01000034">
    <property type="protein sequence ID" value="GFZ78137.1"/>
    <property type="molecule type" value="Genomic_DNA"/>
</dbReference>
<reference evidence="2" key="2">
    <citation type="submission" date="2020-09" db="EMBL/GenBank/DDBJ databases">
        <authorList>
            <person name="Sun Q."/>
            <person name="Zhou Y."/>
        </authorList>
    </citation>
    <scope>NUCLEOTIDE SEQUENCE</scope>
    <source>
        <strain evidence="2">CGMCC 1.12360</strain>
    </source>
</reference>
<dbReference type="Pfam" id="PF08378">
    <property type="entry name" value="NERD"/>
    <property type="match status" value="1"/>
</dbReference>
<gene>
    <name evidence="2" type="ORF">GCM10010978_19620</name>
</gene>
<sequence length="342" mass="40588">MIRQRKKPYSLLCYEALFRRLKNKYRQSHAVHQDYANVLSGYLGERQVDYILSATPTYFSHAYQGLRLKNHQHYFQMDTVLLSNKFILIIEIKNWKGVLTYHSNLKNITQIYNNTEKSYRNPITQVEAHKLQLEYWLQQMLGIYGVPIETLVVISDSATILKNPQEDPQFYNTVIYADNLPSKLDELWKKYPKSSLTNSQLREIHSHFLKYNDDYQPDLIRLYNLDKSHLIHGIECAKCGQYPMTRVHGKWYCIHCSFTDKLAHERVILDYFLLFKPTITNKDCREFLQIESPKVAYSLLQSMKLNKSGEHRGREYHAPKLEDYPQHSHIPWKMETTLNVTF</sequence>
<proteinExistence type="predicted"/>
<evidence type="ECO:0000259" key="1">
    <source>
        <dbReference type="PROSITE" id="PS50965"/>
    </source>
</evidence>
<name>A0A8J2XFA8_9BACI</name>
<dbReference type="InterPro" id="IPR011528">
    <property type="entry name" value="NERD"/>
</dbReference>
<dbReference type="PROSITE" id="PS50965">
    <property type="entry name" value="NERD"/>
    <property type="match status" value="1"/>
</dbReference>
<comment type="caution">
    <text evidence="2">The sequence shown here is derived from an EMBL/GenBank/DDBJ whole genome shotgun (WGS) entry which is preliminary data.</text>
</comment>